<dbReference type="InterPro" id="IPR027417">
    <property type="entry name" value="P-loop_NTPase"/>
</dbReference>
<keyword evidence="3" id="KW-0347">Helicase</keyword>
<dbReference type="PROSITE" id="PS51194">
    <property type="entry name" value="HELICASE_CTER"/>
    <property type="match status" value="1"/>
</dbReference>
<dbReference type="SUPFAM" id="SSF52540">
    <property type="entry name" value="P-loop containing nucleoside triphosphate hydrolases"/>
    <property type="match status" value="1"/>
</dbReference>
<dbReference type="Proteomes" id="UP000342300">
    <property type="component" value="Unassembled WGS sequence"/>
</dbReference>
<keyword evidence="3" id="KW-0547">Nucleotide-binding</keyword>
<keyword evidence="3" id="KW-0067">ATP-binding</keyword>
<feature type="non-terminal residue" evidence="3">
    <location>
        <position position="1"/>
    </location>
</feature>
<evidence type="ECO:0000256" key="1">
    <source>
        <dbReference type="ARBA" id="ARBA00022801"/>
    </source>
</evidence>
<evidence type="ECO:0000313" key="3">
    <source>
        <dbReference type="EMBL" id="MQM29448.1"/>
    </source>
</evidence>
<keyword evidence="1" id="KW-0378">Hydrolase</keyword>
<reference evidence="3 4" key="1">
    <citation type="submission" date="2017-09" db="EMBL/GenBank/DDBJ databases">
        <title>Metagenomic Analysis Reveals Denitrifying Candidatus Accumulibacter and Flanking Population as a Source of N2O.</title>
        <authorList>
            <person name="Gao H."/>
            <person name="Mao Y."/>
            <person name="Zhao X."/>
            <person name="Liu W.-T."/>
            <person name="Zhang T."/>
            <person name="Wells G."/>
        </authorList>
    </citation>
    <scope>NUCLEOTIDE SEQUENCE [LARGE SCALE GENOMIC DNA]</scope>
    <source>
        <strain evidence="3">CANDO_2_IC</strain>
    </source>
</reference>
<name>A0A6A7RPN4_9PROT</name>
<accession>A0A6A7RPN4</accession>
<comment type="caution">
    <text evidence="3">The sequence shown here is derived from an EMBL/GenBank/DDBJ whole genome shotgun (WGS) entry which is preliminary data.</text>
</comment>
<dbReference type="InterPro" id="IPR001650">
    <property type="entry name" value="Helicase_C-like"/>
</dbReference>
<dbReference type="GO" id="GO:0004386">
    <property type="term" value="F:helicase activity"/>
    <property type="evidence" value="ECO:0007669"/>
    <property type="project" value="UniProtKB-KW"/>
</dbReference>
<protein>
    <submittedName>
        <fullName evidence="3">Helicase</fullName>
    </submittedName>
</protein>
<proteinExistence type="predicted"/>
<organism evidence="3 4">
    <name type="scientific">Candidatus Accumulibacter phosphatis</name>
    <dbReference type="NCBI Taxonomy" id="327160"/>
    <lineage>
        <taxon>Bacteria</taxon>
        <taxon>Pseudomonadati</taxon>
        <taxon>Pseudomonadota</taxon>
        <taxon>Betaproteobacteria</taxon>
        <taxon>Candidatus Accumulibacter</taxon>
    </lineage>
</organism>
<dbReference type="GO" id="GO:0016787">
    <property type="term" value="F:hydrolase activity"/>
    <property type="evidence" value="ECO:0007669"/>
    <property type="project" value="UniProtKB-KW"/>
</dbReference>
<dbReference type="CDD" id="cd18793">
    <property type="entry name" value="SF2_C_SNF"/>
    <property type="match status" value="1"/>
</dbReference>
<dbReference type="SMART" id="SM00490">
    <property type="entry name" value="HELICc"/>
    <property type="match status" value="1"/>
</dbReference>
<evidence type="ECO:0000313" key="4">
    <source>
        <dbReference type="Proteomes" id="UP000342300"/>
    </source>
</evidence>
<evidence type="ECO:0000259" key="2">
    <source>
        <dbReference type="PROSITE" id="PS51194"/>
    </source>
</evidence>
<sequence>RKKEEVARELPPKTIIVRRVELAGSQRDLYETVRVAMDEKVRVEIASKGFNRSQIVILDALLKLRQVCCDLRLVKAKAAQKVRERAKLDLLMTMLPEQVEEGRRILLFSQFTSMLALIEQELQLAGIGYVLLTGDTKDREAQISRFQTGDVPVFLISLKTGGVGLNLTAADTVIHYDPWWNPAVENQATDRAHRLGQDKPVFVYKLIIAGSIEEKILALQERKAALAASILAADSSVGAKFGSEDIAALFAPLPS</sequence>
<dbReference type="AlphaFoldDB" id="A0A6A7RPN4"/>
<dbReference type="Pfam" id="PF00271">
    <property type="entry name" value="Helicase_C"/>
    <property type="match status" value="1"/>
</dbReference>
<dbReference type="PANTHER" id="PTHR10799">
    <property type="entry name" value="SNF2/RAD54 HELICASE FAMILY"/>
    <property type="match status" value="1"/>
</dbReference>
<gene>
    <name evidence="3" type="ORF">CRU78_02400</name>
</gene>
<feature type="domain" description="Helicase C-terminal" evidence="2">
    <location>
        <begin position="87"/>
        <end position="238"/>
    </location>
</feature>
<dbReference type="EMBL" id="PDHS01000047">
    <property type="protein sequence ID" value="MQM29448.1"/>
    <property type="molecule type" value="Genomic_DNA"/>
</dbReference>
<dbReference type="Gene3D" id="3.40.50.300">
    <property type="entry name" value="P-loop containing nucleotide triphosphate hydrolases"/>
    <property type="match status" value="1"/>
</dbReference>
<dbReference type="InterPro" id="IPR049730">
    <property type="entry name" value="SNF2/RAD54-like_C"/>
</dbReference>